<dbReference type="InterPro" id="IPR056290">
    <property type="entry name" value="CEPT76/DRC7_peptidase-like_dom"/>
</dbReference>
<keyword evidence="2" id="KW-0963">Cytoplasm</keyword>
<gene>
    <name evidence="4" type="ORF">EHSB41UT_00911</name>
</gene>
<dbReference type="InterPro" id="IPR038765">
    <property type="entry name" value="Papain-like_cys_pep_sf"/>
</dbReference>
<dbReference type="AlphaFoldDB" id="A0A1X7AGA2"/>
<dbReference type="Pfam" id="PF24656">
    <property type="entry name" value="CEPT76_peptidase"/>
    <property type="match status" value="1"/>
</dbReference>
<evidence type="ECO:0000256" key="1">
    <source>
        <dbReference type="ARBA" id="ARBA00004245"/>
    </source>
</evidence>
<feature type="domain" description="CEP76/DRC7 peptidase-like" evidence="3">
    <location>
        <begin position="153"/>
        <end position="253"/>
    </location>
</feature>
<evidence type="ECO:0000256" key="2">
    <source>
        <dbReference type="ARBA" id="ARBA00023212"/>
    </source>
</evidence>
<dbReference type="Proteomes" id="UP000196573">
    <property type="component" value="Unassembled WGS sequence"/>
</dbReference>
<keyword evidence="5" id="KW-1185">Reference proteome</keyword>
<protein>
    <recommendedName>
        <fullName evidence="3">CEP76/DRC7 peptidase-like domain-containing protein</fullName>
    </recommendedName>
</protein>
<dbReference type="SUPFAM" id="SSF54001">
    <property type="entry name" value="Cysteine proteinases"/>
    <property type="match status" value="1"/>
</dbReference>
<dbReference type="Gene3D" id="3.10.620.30">
    <property type="match status" value="1"/>
</dbReference>
<dbReference type="GO" id="GO:0005856">
    <property type="term" value="C:cytoskeleton"/>
    <property type="evidence" value="ECO:0007669"/>
    <property type="project" value="UniProtKB-SubCell"/>
</dbReference>
<accession>A0A1X7AGA2</accession>
<proteinExistence type="predicted"/>
<evidence type="ECO:0000313" key="4">
    <source>
        <dbReference type="EMBL" id="SMA38677.1"/>
    </source>
</evidence>
<name>A0A1X7AGA2_9GAMM</name>
<evidence type="ECO:0000259" key="3">
    <source>
        <dbReference type="Pfam" id="PF24656"/>
    </source>
</evidence>
<comment type="subcellular location">
    <subcellularLocation>
        <location evidence="1">Cytoplasm</location>
        <location evidence="1">Cytoskeleton</location>
    </subcellularLocation>
</comment>
<sequence>MSKLFSAVKHLAILLVIGVGISWLSSLKKEKPNQEVINGINFAVATLTQQNVDLEYEEQSLEILRSGHILSNQDINHLLADSYGKSGAYIYARKDTGPYTMSAQGIDKAHYLVNSYLEGYLPFHVNNVMMPLYVLSKRKRYVLDANQYQGRSEVWQSSRQAFLYPRGDCEDHAIALADWLIEMNHDARVVVGDMDGGGHAWVILFKNGKEYLLEATLKSGVNPNKSYPLASLHKLYHPEYMFNRDNFWVNTGTKFTTDYSGDHWEKASIYKGVKALN</sequence>
<organism evidence="4 5">
    <name type="scientific">Parendozoicomonas haliclonae</name>
    <dbReference type="NCBI Taxonomy" id="1960125"/>
    <lineage>
        <taxon>Bacteria</taxon>
        <taxon>Pseudomonadati</taxon>
        <taxon>Pseudomonadota</taxon>
        <taxon>Gammaproteobacteria</taxon>
        <taxon>Oceanospirillales</taxon>
        <taxon>Endozoicomonadaceae</taxon>
        <taxon>Parendozoicomonas</taxon>
    </lineage>
</organism>
<reference evidence="4 5" key="1">
    <citation type="submission" date="2017-03" db="EMBL/GenBank/DDBJ databases">
        <authorList>
            <person name="Afonso C.L."/>
            <person name="Miller P.J."/>
            <person name="Scott M.A."/>
            <person name="Spackman E."/>
            <person name="Goraichik I."/>
            <person name="Dimitrov K.M."/>
            <person name="Suarez D.L."/>
            <person name="Swayne D.E."/>
        </authorList>
    </citation>
    <scope>NUCLEOTIDE SEQUENCE [LARGE SCALE GENOMIC DNA]</scope>
    <source>
        <strain evidence="4">SB41UT1</strain>
    </source>
</reference>
<keyword evidence="2" id="KW-0206">Cytoskeleton</keyword>
<dbReference type="EMBL" id="FWPT01000002">
    <property type="protein sequence ID" value="SMA38677.1"/>
    <property type="molecule type" value="Genomic_DNA"/>
</dbReference>
<evidence type="ECO:0000313" key="5">
    <source>
        <dbReference type="Proteomes" id="UP000196573"/>
    </source>
</evidence>